<evidence type="ECO:0008006" key="3">
    <source>
        <dbReference type="Google" id="ProtNLM"/>
    </source>
</evidence>
<dbReference type="AlphaFoldDB" id="A0A7W4Z0P3"/>
<sequence length="296" mass="32999">MQEMDRASWEARAAAHAARVDAFVRPHLARREARVKHPVHDFLFTYYSQRPAQLRRWHPGYGVRLLDAPEYASLKGYADGAVTPAYVESQRPLLAALLRLLRATAGRPANLGCFGMHEWAMVYRISEDRTRHPDWPLRLGPAGTDAVVESHRIACSHFDAYRFFTPAAAPLNTLAPAAHDRADFEQPGCLHAGMDLYKHAFRLTPMVDSDLVAECFELAWDIRVLDMRAAPYDLADLGLVPVEVETAAGKAEYAEAQRGFAERGAPLRTRLIEECERLLAVANEGRSALLAETPAT</sequence>
<organism evidence="1 2">
    <name type="scientific">Nocardioides soli</name>
    <dbReference type="NCBI Taxonomy" id="1036020"/>
    <lineage>
        <taxon>Bacteria</taxon>
        <taxon>Bacillati</taxon>
        <taxon>Actinomycetota</taxon>
        <taxon>Actinomycetes</taxon>
        <taxon>Propionibacteriales</taxon>
        <taxon>Nocardioidaceae</taxon>
        <taxon>Nocardioides</taxon>
    </lineage>
</organism>
<protein>
    <recommendedName>
        <fullName evidence="3">3-methyladenine DNA glycosylase</fullName>
    </recommendedName>
</protein>
<reference evidence="1 2" key="1">
    <citation type="submission" date="2020-08" db="EMBL/GenBank/DDBJ databases">
        <title>Sequencing the genomes of 1000 actinobacteria strains.</title>
        <authorList>
            <person name="Klenk H.-P."/>
        </authorList>
    </citation>
    <scope>NUCLEOTIDE SEQUENCE [LARGE SCALE GENOMIC DNA]</scope>
    <source>
        <strain evidence="1 2">DSM 105498</strain>
    </source>
</reference>
<dbReference type="EMBL" id="JACHWR010000001">
    <property type="protein sequence ID" value="MBB3040670.1"/>
    <property type="molecule type" value="Genomic_DNA"/>
</dbReference>
<evidence type="ECO:0000313" key="1">
    <source>
        <dbReference type="EMBL" id="MBB3040670.1"/>
    </source>
</evidence>
<comment type="caution">
    <text evidence="1">The sequence shown here is derived from an EMBL/GenBank/DDBJ whole genome shotgun (WGS) entry which is preliminary data.</text>
</comment>
<dbReference type="Proteomes" id="UP000589626">
    <property type="component" value="Unassembled WGS sequence"/>
</dbReference>
<keyword evidence="2" id="KW-1185">Reference proteome</keyword>
<name>A0A7W4Z0P3_9ACTN</name>
<gene>
    <name evidence="1" type="ORF">FHU40_000471</name>
</gene>
<accession>A0A7W4Z0P3</accession>
<evidence type="ECO:0000313" key="2">
    <source>
        <dbReference type="Proteomes" id="UP000589626"/>
    </source>
</evidence>
<proteinExistence type="predicted"/>